<feature type="domain" description="HDOD" evidence="1">
    <location>
        <begin position="31"/>
        <end position="226"/>
    </location>
</feature>
<gene>
    <name evidence="2" type="ORF">HYR64_09830</name>
</gene>
<evidence type="ECO:0000313" key="3">
    <source>
        <dbReference type="Proteomes" id="UP000727962"/>
    </source>
</evidence>
<dbReference type="SUPFAM" id="SSF109604">
    <property type="entry name" value="HD-domain/PDEase-like"/>
    <property type="match status" value="1"/>
</dbReference>
<dbReference type="InterPro" id="IPR052340">
    <property type="entry name" value="RNase_Y/CdgJ"/>
</dbReference>
<sequence length="297" mass="32670">MEAAEPESKDWMSVVQESPSLTKLIAQVNDLAVLPHVVFKVLELSGSTENPASEIEKAITVDPGFSSKVLILANSASNALPKKVSSIREALIFLGYRSVRQLAMTVGIYDMFVGKTDRDSLLRRSWWRHSVDSAVSCRWLAEKTRKVSADDAYTCGLLHLIGKTILDRLGDGSYRQVEDMVMFGIKDYKAEEAVFGFNHMEVSIAAATKWALPETLISGLCYLRVPDENHPHRALRACTALGSAIATLAVEGATVDQEDSLRFLPAWAFEALEIAEDKAMPLVLEGENAIAQCKLQL</sequence>
<accession>A0A931M1S4</accession>
<dbReference type="PANTHER" id="PTHR33525:SF3">
    <property type="entry name" value="RIBONUCLEASE Y"/>
    <property type="match status" value="1"/>
</dbReference>
<dbReference type="PANTHER" id="PTHR33525">
    <property type="match status" value="1"/>
</dbReference>
<comment type="caution">
    <text evidence="2">The sequence shown here is derived from an EMBL/GenBank/DDBJ whole genome shotgun (WGS) entry which is preliminary data.</text>
</comment>
<evidence type="ECO:0000313" key="2">
    <source>
        <dbReference type="EMBL" id="MBI1757391.1"/>
    </source>
</evidence>
<reference evidence="2" key="1">
    <citation type="submission" date="2020-07" db="EMBL/GenBank/DDBJ databases">
        <title>Huge and variable diversity of episymbiotic CPR bacteria and DPANN archaea in groundwater ecosystems.</title>
        <authorList>
            <person name="He C.Y."/>
            <person name="Keren R."/>
            <person name="Whittaker M."/>
            <person name="Farag I.F."/>
            <person name="Doudna J."/>
            <person name="Cate J.H.D."/>
            <person name="Banfield J.F."/>
        </authorList>
    </citation>
    <scope>NUCLEOTIDE SEQUENCE</scope>
    <source>
        <strain evidence="2">NC_groundwater_17_Pr7_B-0.1um_64_12</strain>
    </source>
</reference>
<name>A0A931M1S4_FIMGI</name>
<protein>
    <submittedName>
        <fullName evidence="2">HDOD domain-containing protein</fullName>
    </submittedName>
</protein>
<organism evidence="2 3">
    <name type="scientific">Fimbriimonas ginsengisoli</name>
    <dbReference type="NCBI Taxonomy" id="1005039"/>
    <lineage>
        <taxon>Bacteria</taxon>
        <taxon>Bacillati</taxon>
        <taxon>Armatimonadota</taxon>
        <taxon>Fimbriimonadia</taxon>
        <taxon>Fimbriimonadales</taxon>
        <taxon>Fimbriimonadaceae</taxon>
        <taxon>Fimbriimonas</taxon>
    </lineage>
</organism>
<evidence type="ECO:0000259" key="1">
    <source>
        <dbReference type="PROSITE" id="PS51833"/>
    </source>
</evidence>
<dbReference type="InterPro" id="IPR013976">
    <property type="entry name" value="HDOD"/>
</dbReference>
<dbReference type="Proteomes" id="UP000727962">
    <property type="component" value="Unassembled WGS sequence"/>
</dbReference>
<dbReference type="EMBL" id="JACOSL010000060">
    <property type="protein sequence ID" value="MBI1757391.1"/>
    <property type="molecule type" value="Genomic_DNA"/>
</dbReference>
<dbReference type="Gene3D" id="1.10.3210.10">
    <property type="entry name" value="Hypothetical protein af1432"/>
    <property type="match status" value="1"/>
</dbReference>
<proteinExistence type="predicted"/>
<dbReference type="Pfam" id="PF08668">
    <property type="entry name" value="HDOD"/>
    <property type="match status" value="1"/>
</dbReference>
<dbReference type="PROSITE" id="PS51833">
    <property type="entry name" value="HDOD"/>
    <property type="match status" value="1"/>
</dbReference>
<dbReference type="AlphaFoldDB" id="A0A931M1S4"/>